<evidence type="ECO:0000256" key="2">
    <source>
        <dbReference type="ARBA" id="ARBA00021549"/>
    </source>
</evidence>
<dbReference type="Pfam" id="PF12019">
    <property type="entry name" value="GspH"/>
    <property type="match status" value="1"/>
</dbReference>
<keyword evidence="4" id="KW-0488">Methylation</keyword>
<keyword evidence="14" id="KW-1185">Reference proteome</keyword>
<evidence type="ECO:0000256" key="5">
    <source>
        <dbReference type="ARBA" id="ARBA00022519"/>
    </source>
</evidence>
<protein>
    <recommendedName>
        <fullName evidence="2">Type II secretion system protein H</fullName>
    </recommendedName>
    <alternativeName>
        <fullName evidence="10">General secretion pathway protein H</fullName>
    </alternativeName>
</protein>
<dbReference type="GO" id="GO:0005886">
    <property type="term" value="C:plasma membrane"/>
    <property type="evidence" value="ECO:0007669"/>
    <property type="project" value="UniProtKB-SubCell"/>
</dbReference>
<evidence type="ECO:0000256" key="8">
    <source>
        <dbReference type="ARBA" id="ARBA00023136"/>
    </source>
</evidence>
<comment type="subcellular location">
    <subcellularLocation>
        <location evidence="1">Cell inner membrane</location>
        <topology evidence="1">Single-pass membrane protein</topology>
    </subcellularLocation>
</comment>
<organism evidence="13 14">
    <name type="scientific">Pontiella desulfatans</name>
    <dbReference type="NCBI Taxonomy" id="2750659"/>
    <lineage>
        <taxon>Bacteria</taxon>
        <taxon>Pseudomonadati</taxon>
        <taxon>Kiritimatiellota</taxon>
        <taxon>Kiritimatiellia</taxon>
        <taxon>Kiritimatiellales</taxon>
        <taxon>Pontiellaceae</taxon>
        <taxon>Pontiella</taxon>
    </lineage>
</organism>
<dbReference type="InterPro" id="IPR002416">
    <property type="entry name" value="T2SS_protein-GspH"/>
</dbReference>
<feature type="transmembrane region" description="Helical" evidence="11">
    <location>
        <begin position="12"/>
        <end position="32"/>
    </location>
</feature>
<dbReference type="EMBL" id="CAAHFG010000001">
    <property type="protein sequence ID" value="VGO14265.1"/>
    <property type="molecule type" value="Genomic_DNA"/>
</dbReference>
<evidence type="ECO:0000256" key="1">
    <source>
        <dbReference type="ARBA" id="ARBA00004377"/>
    </source>
</evidence>
<feature type="domain" description="General secretion pathway GspH" evidence="12">
    <location>
        <begin position="48"/>
        <end position="157"/>
    </location>
</feature>
<keyword evidence="5" id="KW-0997">Cell inner membrane</keyword>
<proteinExistence type="inferred from homology"/>
<evidence type="ECO:0000256" key="6">
    <source>
        <dbReference type="ARBA" id="ARBA00022692"/>
    </source>
</evidence>
<keyword evidence="6 11" id="KW-0812">Transmembrane</keyword>
<evidence type="ECO:0000256" key="11">
    <source>
        <dbReference type="SAM" id="Phobius"/>
    </source>
</evidence>
<evidence type="ECO:0000256" key="7">
    <source>
        <dbReference type="ARBA" id="ARBA00022989"/>
    </source>
</evidence>
<dbReference type="Proteomes" id="UP000366872">
    <property type="component" value="Unassembled WGS sequence"/>
</dbReference>
<evidence type="ECO:0000259" key="12">
    <source>
        <dbReference type="Pfam" id="PF12019"/>
    </source>
</evidence>
<dbReference type="RefSeq" id="WP_168442249.1">
    <property type="nucleotide sequence ID" value="NZ_CAAHFG010000001.1"/>
</dbReference>
<gene>
    <name evidence="13" type="ORF">PDESU_02824</name>
</gene>
<name>A0A6C2U329_PONDE</name>
<dbReference type="InterPro" id="IPR022346">
    <property type="entry name" value="T2SS_GspH"/>
</dbReference>
<dbReference type="GO" id="GO:0015628">
    <property type="term" value="P:protein secretion by the type II secretion system"/>
    <property type="evidence" value="ECO:0007669"/>
    <property type="project" value="InterPro"/>
</dbReference>
<evidence type="ECO:0000256" key="4">
    <source>
        <dbReference type="ARBA" id="ARBA00022481"/>
    </source>
</evidence>
<sequence>MHRSHKTGFTVVEVFLVITLLAIVAALMVVPVQRLVEAMHVRPLGEVLLSTVRKAHMEARQRNETVFMSYYGESNVLELSTSDGTFLGQVVLAPQADGDGQEALLEFYRLVPEDPEADANAYEPEEEPVDSIAFHPSGASTPFSVGLLDSKDSVRLVMDPFSSEPVLREDEGGES</sequence>
<evidence type="ECO:0000256" key="3">
    <source>
        <dbReference type="ARBA" id="ARBA00022475"/>
    </source>
</evidence>
<keyword evidence="7 11" id="KW-1133">Transmembrane helix</keyword>
<dbReference type="PRINTS" id="PR00885">
    <property type="entry name" value="BCTERIALGSPH"/>
</dbReference>
<keyword evidence="8 11" id="KW-0472">Membrane</keyword>
<keyword evidence="3" id="KW-1003">Cell membrane</keyword>
<comment type="similarity">
    <text evidence="9">Belongs to the GSP H family.</text>
</comment>
<evidence type="ECO:0000256" key="9">
    <source>
        <dbReference type="ARBA" id="ARBA00025772"/>
    </source>
</evidence>
<dbReference type="InterPro" id="IPR045584">
    <property type="entry name" value="Pilin-like"/>
</dbReference>
<evidence type="ECO:0000256" key="10">
    <source>
        <dbReference type="ARBA" id="ARBA00030775"/>
    </source>
</evidence>
<dbReference type="SUPFAM" id="SSF54523">
    <property type="entry name" value="Pili subunits"/>
    <property type="match status" value="1"/>
</dbReference>
<accession>A0A6C2U329</accession>
<evidence type="ECO:0000313" key="14">
    <source>
        <dbReference type="Proteomes" id="UP000366872"/>
    </source>
</evidence>
<dbReference type="AlphaFoldDB" id="A0A6C2U329"/>
<reference evidence="13 14" key="1">
    <citation type="submission" date="2019-04" db="EMBL/GenBank/DDBJ databases">
        <authorList>
            <person name="Van Vliet M D."/>
        </authorList>
    </citation>
    <scope>NUCLEOTIDE SEQUENCE [LARGE SCALE GENOMIC DNA]</scope>
    <source>
        <strain evidence="13 14">F1</strain>
    </source>
</reference>
<evidence type="ECO:0000313" key="13">
    <source>
        <dbReference type="EMBL" id="VGO14265.1"/>
    </source>
</evidence>
<dbReference type="GO" id="GO:0015627">
    <property type="term" value="C:type II protein secretion system complex"/>
    <property type="evidence" value="ECO:0007669"/>
    <property type="project" value="InterPro"/>
</dbReference>